<keyword evidence="7" id="KW-1185">Reference proteome</keyword>
<dbReference type="PRINTS" id="PR00039">
    <property type="entry name" value="HTHLYSR"/>
</dbReference>
<keyword evidence="4" id="KW-0804">Transcription</keyword>
<dbReference type="GO" id="GO:0003700">
    <property type="term" value="F:DNA-binding transcription factor activity"/>
    <property type="evidence" value="ECO:0007669"/>
    <property type="project" value="InterPro"/>
</dbReference>
<proteinExistence type="inferred from homology"/>
<accession>A0A369WXR2</accession>
<dbReference type="EMBL" id="QQOH01000001">
    <property type="protein sequence ID" value="RDE25314.1"/>
    <property type="molecule type" value="Genomic_DNA"/>
</dbReference>
<dbReference type="AlphaFoldDB" id="A0A369WXR2"/>
<keyword evidence="2" id="KW-0805">Transcription regulation</keyword>
<comment type="similarity">
    <text evidence="1">Belongs to the LysR transcriptional regulatory family.</text>
</comment>
<dbReference type="InterPro" id="IPR036390">
    <property type="entry name" value="WH_DNA-bd_sf"/>
</dbReference>
<dbReference type="Proteomes" id="UP000253769">
    <property type="component" value="Unassembled WGS sequence"/>
</dbReference>
<feature type="domain" description="HTH lysR-type" evidence="5">
    <location>
        <begin position="1"/>
        <end position="53"/>
    </location>
</feature>
<gene>
    <name evidence="6" type="ORF">DV711_03210</name>
</gene>
<evidence type="ECO:0000256" key="4">
    <source>
        <dbReference type="ARBA" id="ARBA00023163"/>
    </source>
</evidence>
<evidence type="ECO:0000313" key="7">
    <source>
        <dbReference type="Proteomes" id="UP000253769"/>
    </source>
</evidence>
<dbReference type="Pfam" id="PF03466">
    <property type="entry name" value="LysR_substrate"/>
    <property type="match status" value="1"/>
</dbReference>
<dbReference type="SUPFAM" id="SSF53850">
    <property type="entry name" value="Periplasmic binding protein-like II"/>
    <property type="match status" value="1"/>
</dbReference>
<dbReference type="Pfam" id="PF00126">
    <property type="entry name" value="HTH_1"/>
    <property type="match status" value="1"/>
</dbReference>
<evidence type="ECO:0000256" key="1">
    <source>
        <dbReference type="ARBA" id="ARBA00009437"/>
    </source>
</evidence>
<dbReference type="SUPFAM" id="SSF46785">
    <property type="entry name" value="Winged helix' DNA-binding domain"/>
    <property type="match status" value="1"/>
</dbReference>
<dbReference type="Gene3D" id="1.10.10.10">
    <property type="entry name" value="Winged helix-like DNA-binding domain superfamily/Winged helix DNA-binding domain"/>
    <property type="match status" value="1"/>
</dbReference>
<dbReference type="GO" id="GO:0006351">
    <property type="term" value="P:DNA-templated transcription"/>
    <property type="evidence" value="ECO:0007669"/>
    <property type="project" value="TreeGrafter"/>
</dbReference>
<reference evidence="6 7" key="1">
    <citation type="submission" date="2018-07" db="EMBL/GenBank/DDBJ databases">
        <title>Motiliproteus coralliicola sp. nov., a bacterium isolated from Coral.</title>
        <authorList>
            <person name="Wang G."/>
        </authorList>
    </citation>
    <scope>NUCLEOTIDE SEQUENCE [LARGE SCALE GENOMIC DNA]</scope>
    <source>
        <strain evidence="6 7">C34</strain>
    </source>
</reference>
<evidence type="ECO:0000259" key="5">
    <source>
        <dbReference type="PROSITE" id="PS50931"/>
    </source>
</evidence>
<organism evidence="6 7">
    <name type="scientific">Motiliproteus coralliicola</name>
    <dbReference type="NCBI Taxonomy" id="2283196"/>
    <lineage>
        <taxon>Bacteria</taxon>
        <taxon>Pseudomonadati</taxon>
        <taxon>Pseudomonadota</taxon>
        <taxon>Gammaproteobacteria</taxon>
        <taxon>Oceanospirillales</taxon>
        <taxon>Oceanospirillaceae</taxon>
        <taxon>Motiliproteus</taxon>
    </lineage>
</organism>
<dbReference type="OrthoDB" id="9815676at2"/>
<dbReference type="CDD" id="cd08471">
    <property type="entry name" value="PBP2_CrgA_like_2"/>
    <property type="match status" value="1"/>
</dbReference>
<dbReference type="InterPro" id="IPR000847">
    <property type="entry name" value="LysR_HTH_N"/>
</dbReference>
<evidence type="ECO:0000256" key="2">
    <source>
        <dbReference type="ARBA" id="ARBA00023015"/>
    </source>
</evidence>
<dbReference type="PANTHER" id="PTHR30537">
    <property type="entry name" value="HTH-TYPE TRANSCRIPTIONAL REGULATOR"/>
    <property type="match status" value="1"/>
</dbReference>
<dbReference type="Gene3D" id="3.40.190.290">
    <property type="match status" value="1"/>
</dbReference>
<dbReference type="PANTHER" id="PTHR30537:SF5">
    <property type="entry name" value="HTH-TYPE TRANSCRIPTIONAL ACTIVATOR TTDR-RELATED"/>
    <property type="match status" value="1"/>
</dbReference>
<dbReference type="InterPro" id="IPR005119">
    <property type="entry name" value="LysR_subst-bd"/>
</dbReference>
<dbReference type="InterPro" id="IPR058163">
    <property type="entry name" value="LysR-type_TF_proteobact-type"/>
</dbReference>
<dbReference type="FunFam" id="1.10.10.10:FF:000001">
    <property type="entry name" value="LysR family transcriptional regulator"/>
    <property type="match status" value="1"/>
</dbReference>
<dbReference type="GO" id="GO:0043565">
    <property type="term" value="F:sequence-specific DNA binding"/>
    <property type="evidence" value="ECO:0007669"/>
    <property type="project" value="TreeGrafter"/>
</dbReference>
<keyword evidence="3" id="KW-0238">DNA-binding</keyword>
<dbReference type="PROSITE" id="PS50931">
    <property type="entry name" value="HTH_LYSR"/>
    <property type="match status" value="1"/>
</dbReference>
<evidence type="ECO:0000256" key="3">
    <source>
        <dbReference type="ARBA" id="ARBA00023125"/>
    </source>
</evidence>
<protein>
    <submittedName>
        <fullName evidence="6">LysR family transcriptional regulator</fullName>
    </submittedName>
</protein>
<dbReference type="InterPro" id="IPR036388">
    <property type="entry name" value="WH-like_DNA-bd_sf"/>
</dbReference>
<comment type="caution">
    <text evidence="6">The sequence shown here is derived from an EMBL/GenBank/DDBJ whole genome shotgun (WGS) entry which is preliminary data.</text>
</comment>
<name>A0A369WXR2_9GAMM</name>
<evidence type="ECO:0000313" key="6">
    <source>
        <dbReference type="EMBL" id="RDE25314.1"/>
    </source>
</evidence>
<sequence length="293" mass="31846">MRVFVAVADDAGFAAAARRLGMSAPAVTRAVASLEDELGVKLIKRTTRHLRVTEAGFRYLHDARRILDEVSAADEAAAGLDASPRGRLAITAPVMFGRMFVLPGVVDYLRRYPQMQVDTLFLDRVVSLLEEGLDVGIRIGEIPDSSMRAIKVGQVRMLLVAAPDYLDQHGNPGSPEELSQHCLIASRAGNFSSHWRLGHRGDERHIRITPRLTTTTNDAAISAATQGLGITRAISYQVGAELAAGALQPVLTSYTPAPLPIHIVHRDDRNPPAKVRAFIDLLAQRLKSDPALQ</sequence>